<organism evidence="6 7">
    <name type="scientific">Streptococcus oriscaviae</name>
    <dbReference type="NCBI Taxonomy" id="2781599"/>
    <lineage>
        <taxon>Bacteria</taxon>
        <taxon>Bacillati</taxon>
        <taxon>Bacillota</taxon>
        <taxon>Bacilli</taxon>
        <taxon>Lactobacillales</taxon>
        <taxon>Streptococcaceae</taxon>
        <taxon>Streptococcus</taxon>
    </lineage>
</organism>
<dbReference type="NCBIfam" id="NF008277">
    <property type="entry name" value="PRK11055.1"/>
    <property type="match status" value="1"/>
</dbReference>
<dbReference type="EC" id="5.1.3.3" evidence="5"/>
<dbReference type="SUPFAM" id="SSF74650">
    <property type="entry name" value="Galactose mutarotase-like"/>
    <property type="match status" value="1"/>
</dbReference>
<evidence type="ECO:0000313" key="6">
    <source>
        <dbReference type="EMBL" id="QUE54130.1"/>
    </source>
</evidence>
<evidence type="ECO:0000256" key="5">
    <source>
        <dbReference type="PIRNR" id="PIRNR005096"/>
    </source>
</evidence>
<comment type="catalytic activity">
    <reaction evidence="5">
        <text>alpha-D-glucose = beta-D-glucose</text>
        <dbReference type="Rhea" id="RHEA:10264"/>
        <dbReference type="ChEBI" id="CHEBI:15903"/>
        <dbReference type="ChEBI" id="CHEBI:17925"/>
        <dbReference type="EC" id="5.1.3.3"/>
    </reaction>
</comment>
<evidence type="ECO:0000256" key="4">
    <source>
        <dbReference type="ARBA" id="ARBA00023277"/>
    </source>
</evidence>
<dbReference type="RefSeq" id="WP_212570389.1">
    <property type="nucleotide sequence ID" value="NZ_CP073084.1"/>
</dbReference>
<name>A0ABX7YK31_9STRE</name>
<evidence type="ECO:0000256" key="1">
    <source>
        <dbReference type="ARBA" id="ARBA00005028"/>
    </source>
</evidence>
<keyword evidence="3 5" id="KW-0413">Isomerase</keyword>
<dbReference type="InterPro" id="IPR014718">
    <property type="entry name" value="GH-type_carb-bd"/>
</dbReference>
<accession>A0ABX7YK31</accession>
<gene>
    <name evidence="6" type="ORF">INT76_09940</name>
</gene>
<comment type="pathway">
    <text evidence="1 5">Carbohydrate metabolism; hexose metabolism.</text>
</comment>
<evidence type="ECO:0000256" key="2">
    <source>
        <dbReference type="ARBA" id="ARBA00006206"/>
    </source>
</evidence>
<dbReference type="EMBL" id="CP073084">
    <property type="protein sequence ID" value="QUE54130.1"/>
    <property type="molecule type" value="Genomic_DNA"/>
</dbReference>
<proteinExistence type="inferred from homology"/>
<dbReference type="PANTHER" id="PTHR10091">
    <property type="entry name" value="ALDOSE-1-EPIMERASE"/>
    <property type="match status" value="1"/>
</dbReference>
<dbReference type="InterPro" id="IPR047215">
    <property type="entry name" value="Galactose_mutarotase-like"/>
</dbReference>
<dbReference type="PANTHER" id="PTHR10091:SF0">
    <property type="entry name" value="GALACTOSE MUTAROTASE"/>
    <property type="match status" value="1"/>
</dbReference>
<comment type="similarity">
    <text evidence="2 5">Belongs to the aldose epimerase family.</text>
</comment>
<evidence type="ECO:0000256" key="3">
    <source>
        <dbReference type="ARBA" id="ARBA00023235"/>
    </source>
</evidence>
<dbReference type="Proteomes" id="UP000677616">
    <property type="component" value="Chromosome"/>
</dbReference>
<keyword evidence="7" id="KW-1185">Reference proteome</keyword>
<dbReference type="InterPro" id="IPR015443">
    <property type="entry name" value="Aldose_1-epimerase"/>
</dbReference>
<reference evidence="6 7" key="1">
    <citation type="submission" date="2021-04" db="EMBL/GenBank/DDBJ databases">
        <title>Complete genome sequence of a novel Streptococcus species.</title>
        <authorList>
            <person name="Teng J.L.L."/>
        </authorList>
    </citation>
    <scope>NUCLEOTIDE SEQUENCE [LARGE SCALE GENOMIC DNA]</scope>
    <source>
        <strain evidence="6 7">HKU75</strain>
    </source>
</reference>
<keyword evidence="4 5" id="KW-0119">Carbohydrate metabolism</keyword>
<dbReference type="Gene3D" id="2.70.98.10">
    <property type="match status" value="1"/>
</dbReference>
<dbReference type="PIRSF" id="PIRSF005096">
    <property type="entry name" value="GALM"/>
    <property type="match status" value="1"/>
</dbReference>
<dbReference type="Pfam" id="PF01263">
    <property type="entry name" value="Aldose_epim"/>
    <property type="match status" value="1"/>
</dbReference>
<dbReference type="CDD" id="cd09019">
    <property type="entry name" value="galactose_mutarotase_like"/>
    <property type="match status" value="1"/>
</dbReference>
<sequence>MIQIEPFGKKAQCYILSNSKGMKLSVTDYGARIVGIYLPVGEEGLRNVSLSCPSDTSYLELDNYVGATIVPVAGRISGAKAMISGRQYQFTENEPDRTLHGGTNTANEHYWQTVLDEGLNQVTFSLELPDGFNGFPGPVLVQAIYQLTEDNEIRVDYRARSEQDTLFNPTNHVYLNLTGDFNRDVGEHRLKIHSTRYAPLSENNLPTGILEAVEGSPFDFREFAPFKQGFDSQHPQLVLAKGYDHPWLLEPADFPVEVVSPDGSVRVQVTTNQPAVVIYTYNYPQEKLAAYHGVFSLECQHLPNACNIDGFGSILLVANEDFLSQTVYRFDWVEE</sequence>
<dbReference type="InterPro" id="IPR011013">
    <property type="entry name" value="Gal_mutarotase_sf_dom"/>
</dbReference>
<dbReference type="InterPro" id="IPR008183">
    <property type="entry name" value="Aldose_1/G6P_1-epimerase"/>
</dbReference>
<protein>
    <recommendedName>
        <fullName evidence="5">Aldose 1-epimerase</fullName>
        <ecNumber evidence="5">5.1.3.3</ecNumber>
    </recommendedName>
</protein>
<evidence type="ECO:0000313" key="7">
    <source>
        <dbReference type="Proteomes" id="UP000677616"/>
    </source>
</evidence>